<dbReference type="SUPFAM" id="SSF109604">
    <property type="entry name" value="HD-domain/PDEase-like"/>
    <property type="match status" value="1"/>
</dbReference>
<dbReference type="PANTHER" id="PTHR35795:SF1">
    <property type="entry name" value="BIS(5'-NUCLEOSYL)-TETRAPHOSPHATASE, SYMMETRICAL"/>
    <property type="match status" value="1"/>
</dbReference>
<gene>
    <name evidence="3" type="ORF">H9737_01290</name>
</gene>
<dbReference type="GO" id="GO:0016793">
    <property type="term" value="F:triphosphoric monoester hydrolase activity"/>
    <property type="evidence" value="ECO:0007669"/>
    <property type="project" value="InterPro"/>
</dbReference>
<dbReference type="Proteomes" id="UP000824249">
    <property type="component" value="Unassembled WGS sequence"/>
</dbReference>
<sequence>MAQFVGKERTYRIEELFFSAYACRSDQTKGRQREEVPCNMRTDFQRDRDRIIYSKAFLRLKNKTQVFFSPEGDHFRTRMTHTIDVSQIARSIARSLALNEDLAEAIALGHDLGHTPFGHAGERVLASLAPNGFAHNEQSLRVVDVLEKDGRGLNLTFEVRDGILNHKQSGRPATLEGKAVSLADRIAYVNHDIEDAIRAGLLRAEDLPQEEVRVLGSTSRDRINRMITSIYENSIGKDCVAMGEKEAHALENLRSFMFEKVYITPLSRKEEERAKRMLSAMYDYYFKDRERLPAFYLSLTERYPIEQVLCDYLSSMTDKFAVAVFNNIFIPHSWALTEKDIEEI</sequence>
<dbReference type="NCBIfam" id="NF002327">
    <property type="entry name" value="PRK01286.1-2"/>
    <property type="match status" value="1"/>
</dbReference>
<dbReference type="NCBIfam" id="TIGR01353">
    <property type="entry name" value="dGTP_triPase"/>
    <property type="match status" value="1"/>
</dbReference>
<dbReference type="InterPro" id="IPR051094">
    <property type="entry name" value="Diverse_Catalytic_Enzymes"/>
</dbReference>
<dbReference type="Gene3D" id="1.10.3210.10">
    <property type="entry name" value="Hypothetical protein af1432"/>
    <property type="match status" value="1"/>
</dbReference>
<dbReference type="InterPro" id="IPR006674">
    <property type="entry name" value="HD_domain"/>
</dbReference>
<reference evidence="3" key="1">
    <citation type="journal article" date="2021" name="PeerJ">
        <title>Extensive microbial diversity within the chicken gut microbiome revealed by metagenomics and culture.</title>
        <authorList>
            <person name="Gilroy R."/>
            <person name="Ravi A."/>
            <person name="Getino M."/>
            <person name="Pursley I."/>
            <person name="Horton D.L."/>
            <person name="Alikhan N.F."/>
            <person name="Baker D."/>
            <person name="Gharbi K."/>
            <person name="Hall N."/>
            <person name="Watson M."/>
            <person name="Adriaenssens E.M."/>
            <person name="Foster-Nyarko E."/>
            <person name="Jarju S."/>
            <person name="Secka A."/>
            <person name="Antonio M."/>
            <person name="Oren A."/>
            <person name="Chaudhuri R.R."/>
            <person name="La Ragione R."/>
            <person name="Hildebrand F."/>
            <person name="Pallen M.J."/>
        </authorList>
    </citation>
    <scope>NUCLEOTIDE SEQUENCE</scope>
    <source>
        <strain evidence="3">26628</strain>
    </source>
</reference>
<evidence type="ECO:0000256" key="1">
    <source>
        <dbReference type="ARBA" id="ARBA00022801"/>
    </source>
</evidence>
<accession>A0A9D1VT07</accession>
<evidence type="ECO:0000313" key="3">
    <source>
        <dbReference type="EMBL" id="HIX46309.1"/>
    </source>
</evidence>
<name>A0A9D1VT07_9FIRM</name>
<dbReference type="PROSITE" id="PS51831">
    <property type="entry name" value="HD"/>
    <property type="match status" value="1"/>
</dbReference>
<dbReference type="PANTHER" id="PTHR35795">
    <property type="entry name" value="SLR1885 PROTEIN"/>
    <property type="match status" value="1"/>
</dbReference>
<dbReference type="Pfam" id="PF13286">
    <property type="entry name" value="HD_assoc"/>
    <property type="match status" value="1"/>
</dbReference>
<proteinExistence type="predicted"/>
<comment type="caution">
    <text evidence="3">The sequence shown here is derived from an EMBL/GenBank/DDBJ whole genome shotgun (WGS) entry which is preliminary data.</text>
</comment>
<feature type="domain" description="HD" evidence="2">
    <location>
        <begin position="78"/>
        <end position="189"/>
    </location>
</feature>
<organism evidence="3 4">
    <name type="scientific">Candidatus Borkfalkia faecigallinarum</name>
    <dbReference type="NCBI Taxonomy" id="2838509"/>
    <lineage>
        <taxon>Bacteria</taxon>
        <taxon>Bacillati</taxon>
        <taxon>Bacillota</taxon>
        <taxon>Clostridia</taxon>
        <taxon>Christensenellales</taxon>
        <taxon>Christensenellaceae</taxon>
        <taxon>Candidatus Borkfalkia</taxon>
    </lineage>
</organism>
<keyword evidence="1" id="KW-0378">Hydrolase</keyword>
<dbReference type="SMART" id="SM00471">
    <property type="entry name" value="HDc"/>
    <property type="match status" value="1"/>
</dbReference>
<dbReference type="InterPro" id="IPR006261">
    <property type="entry name" value="dGTPase"/>
</dbReference>
<reference evidence="3" key="2">
    <citation type="submission" date="2021-04" db="EMBL/GenBank/DDBJ databases">
        <authorList>
            <person name="Gilroy R."/>
        </authorList>
    </citation>
    <scope>NUCLEOTIDE SEQUENCE</scope>
    <source>
        <strain evidence="3">26628</strain>
    </source>
</reference>
<evidence type="ECO:0000313" key="4">
    <source>
        <dbReference type="Proteomes" id="UP000824249"/>
    </source>
</evidence>
<dbReference type="Pfam" id="PF01966">
    <property type="entry name" value="HD"/>
    <property type="match status" value="1"/>
</dbReference>
<dbReference type="CDD" id="cd00077">
    <property type="entry name" value="HDc"/>
    <property type="match status" value="1"/>
</dbReference>
<dbReference type="AlphaFoldDB" id="A0A9D1VT07"/>
<evidence type="ECO:0000259" key="2">
    <source>
        <dbReference type="PROSITE" id="PS51831"/>
    </source>
</evidence>
<dbReference type="InterPro" id="IPR003607">
    <property type="entry name" value="HD/PDEase_dom"/>
</dbReference>
<dbReference type="EMBL" id="DXFD01000019">
    <property type="protein sequence ID" value="HIX46309.1"/>
    <property type="molecule type" value="Genomic_DNA"/>
</dbReference>
<protein>
    <submittedName>
        <fullName evidence="3">Deoxyguanosinetriphosphate triphosphohydrolase</fullName>
    </submittedName>
</protein>
<dbReference type="InterPro" id="IPR026875">
    <property type="entry name" value="PHydrolase_assoc_dom"/>
</dbReference>